<protein>
    <recommendedName>
        <fullName evidence="4">Cyclic lactone autoinducer peptide</fullName>
    </recommendedName>
</protein>
<feature type="chain" id="PRO_5039384865" description="Cyclic lactone autoinducer peptide" evidence="1">
    <location>
        <begin position="24"/>
        <end position="45"/>
    </location>
</feature>
<feature type="signal peptide" evidence="1">
    <location>
        <begin position="1"/>
        <end position="23"/>
    </location>
</feature>
<organism evidence="2 3">
    <name type="scientific">Clostridium magnum DSM 2767</name>
    <dbReference type="NCBI Taxonomy" id="1121326"/>
    <lineage>
        <taxon>Bacteria</taxon>
        <taxon>Bacillati</taxon>
        <taxon>Bacillota</taxon>
        <taxon>Clostridia</taxon>
        <taxon>Eubacteriales</taxon>
        <taxon>Clostridiaceae</taxon>
        <taxon>Clostridium</taxon>
    </lineage>
</organism>
<evidence type="ECO:0000313" key="2">
    <source>
        <dbReference type="EMBL" id="KZL89458.1"/>
    </source>
</evidence>
<keyword evidence="3" id="KW-1185">Reference proteome</keyword>
<dbReference type="NCBIfam" id="TIGR04223">
    <property type="entry name" value="quorum_AgrD"/>
    <property type="match status" value="1"/>
</dbReference>
<accession>A0A161WRS3</accession>
<evidence type="ECO:0008006" key="4">
    <source>
        <dbReference type="Google" id="ProtNLM"/>
    </source>
</evidence>
<reference evidence="2 3" key="1">
    <citation type="submission" date="2016-04" db="EMBL/GenBank/DDBJ databases">
        <title>Genome sequence of Clostridium magnum DSM 2767.</title>
        <authorList>
            <person name="Poehlein A."/>
            <person name="Uhlig R."/>
            <person name="Fischer R."/>
            <person name="Bahl H."/>
            <person name="Daniel R."/>
        </authorList>
    </citation>
    <scope>NUCLEOTIDE SEQUENCE [LARGE SCALE GENOMIC DNA]</scope>
    <source>
        <strain evidence="2 3">DSM 2767</strain>
    </source>
</reference>
<evidence type="ECO:0000313" key="3">
    <source>
        <dbReference type="Proteomes" id="UP000076603"/>
    </source>
</evidence>
<keyword evidence="1" id="KW-0732">Signal</keyword>
<dbReference type="PROSITE" id="PS51257">
    <property type="entry name" value="PROKAR_LIPOPROTEIN"/>
    <property type="match status" value="1"/>
</dbReference>
<dbReference type="RefSeq" id="WP_073393245.1">
    <property type="nucleotide sequence ID" value="NZ_FQXL01000018.1"/>
</dbReference>
<sequence length="45" mass="5091">MRNKMFKAMMMLGASIFTFFALATSASACGYGFYQPKEPKCLRDE</sequence>
<comment type="caution">
    <text evidence="2">The sequence shown here is derived from an EMBL/GenBank/DDBJ whole genome shotgun (WGS) entry which is preliminary data.</text>
</comment>
<name>A0A161WRS3_9CLOT</name>
<dbReference type="AlphaFoldDB" id="A0A161WRS3"/>
<dbReference type="Proteomes" id="UP000076603">
    <property type="component" value="Unassembled WGS sequence"/>
</dbReference>
<evidence type="ECO:0000256" key="1">
    <source>
        <dbReference type="SAM" id="SignalP"/>
    </source>
</evidence>
<dbReference type="PATRIC" id="fig|1121326.3.peg.5426"/>
<dbReference type="STRING" id="1121326.CLMAG_53620"/>
<proteinExistence type="predicted"/>
<gene>
    <name evidence="2" type="ORF">CLMAG_53620</name>
</gene>
<dbReference type="EMBL" id="LWAE01000009">
    <property type="protein sequence ID" value="KZL89458.1"/>
    <property type="molecule type" value="Genomic_DNA"/>
</dbReference>
<dbReference type="InterPro" id="IPR009229">
    <property type="entry name" value="AgrD"/>
</dbReference>